<feature type="compositionally biased region" description="Basic and acidic residues" evidence="1">
    <location>
        <begin position="618"/>
        <end position="634"/>
    </location>
</feature>
<accession>A0A2A9M609</accession>
<dbReference type="PANTHER" id="PTHR11085:SF10">
    <property type="entry name" value="NAD-DEPENDENT PROTEIN DEACYLASE SIRTUIN-5, MITOCHONDRIAL-RELATED"/>
    <property type="match status" value="1"/>
</dbReference>
<dbReference type="GO" id="GO:0017136">
    <property type="term" value="F:histone deacetylase activity, NAD-dependent"/>
    <property type="evidence" value="ECO:0007669"/>
    <property type="project" value="TreeGrafter"/>
</dbReference>
<comment type="caution">
    <text evidence="2">The sequence shown here is derived from an EMBL/GenBank/DDBJ whole genome shotgun (WGS) entry which is preliminary data.</text>
</comment>
<evidence type="ECO:0000256" key="1">
    <source>
        <dbReference type="SAM" id="MobiDB-lite"/>
    </source>
</evidence>
<feature type="region of interest" description="Disordered" evidence="1">
    <location>
        <begin position="482"/>
        <end position="555"/>
    </location>
</feature>
<feature type="compositionally biased region" description="Basic and acidic residues" evidence="1">
    <location>
        <begin position="175"/>
        <end position="196"/>
    </location>
</feature>
<keyword evidence="3" id="KW-1185">Reference proteome</keyword>
<protein>
    <submittedName>
        <fullName evidence="2">Uncharacterized protein</fullName>
    </submittedName>
</protein>
<gene>
    <name evidence="2" type="ORF">BESB_076120</name>
</gene>
<dbReference type="InterPro" id="IPR029035">
    <property type="entry name" value="DHS-like_NAD/FAD-binding_dom"/>
</dbReference>
<feature type="compositionally biased region" description="Basic and acidic residues" evidence="1">
    <location>
        <begin position="1028"/>
        <end position="1059"/>
    </location>
</feature>
<feature type="region of interest" description="Disordered" evidence="1">
    <location>
        <begin position="736"/>
        <end position="770"/>
    </location>
</feature>
<dbReference type="KEGG" id="bbes:BESB_076120"/>
<dbReference type="RefSeq" id="XP_029217404.1">
    <property type="nucleotide sequence ID" value="XM_029365973.1"/>
</dbReference>
<feature type="compositionally biased region" description="Basic and acidic residues" evidence="1">
    <location>
        <begin position="545"/>
        <end position="555"/>
    </location>
</feature>
<feature type="region of interest" description="Disordered" evidence="1">
    <location>
        <begin position="1002"/>
        <end position="1021"/>
    </location>
</feature>
<name>A0A2A9M609_BESBE</name>
<dbReference type="SUPFAM" id="SSF52467">
    <property type="entry name" value="DHS-like NAD/FAD-binding domain"/>
    <property type="match status" value="1"/>
</dbReference>
<feature type="compositionally biased region" description="Basic and acidic residues" evidence="1">
    <location>
        <begin position="505"/>
        <end position="516"/>
    </location>
</feature>
<feature type="compositionally biased region" description="Basic and acidic residues" evidence="1">
    <location>
        <begin position="1328"/>
        <end position="1344"/>
    </location>
</feature>
<feature type="compositionally biased region" description="Low complexity" evidence="1">
    <location>
        <begin position="1176"/>
        <end position="1200"/>
    </location>
</feature>
<feature type="region of interest" description="Disordered" evidence="1">
    <location>
        <begin position="137"/>
        <end position="206"/>
    </location>
</feature>
<feature type="compositionally biased region" description="Basic and acidic residues" evidence="1">
    <location>
        <begin position="14"/>
        <end position="40"/>
    </location>
</feature>
<feature type="region of interest" description="Disordered" evidence="1">
    <location>
        <begin position="895"/>
        <end position="960"/>
    </location>
</feature>
<dbReference type="Gene3D" id="3.40.50.1220">
    <property type="entry name" value="TPP-binding domain"/>
    <property type="match status" value="1"/>
</dbReference>
<dbReference type="GeneID" id="40312538"/>
<feature type="region of interest" description="Disordered" evidence="1">
    <location>
        <begin position="1320"/>
        <end position="1354"/>
    </location>
</feature>
<organism evidence="2 3">
    <name type="scientific">Besnoitia besnoiti</name>
    <name type="common">Apicomplexan protozoan</name>
    <dbReference type="NCBI Taxonomy" id="94643"/>
    <lineage>
        <taxon>Eukaryota</taxon>
        <taxon>Sar</taxon>
        <taxon>Alveolata</taxon>
        <taxon>Apicomplexa</taxon>
        <taxon>Conoidasida</taxon>
        <taxon>Coccidia</taxon>
        <taxon>Eucoccidiorida</taxon>
        <taxon>Eimeriorina</taxon>
        <taxon>Sarcocystidae</taxon>
        <taxon>Besnoitia</taxon>
    </lineage>
</organism>
<sequence>MLVNAAELPPLKKAAGEARKKPERWRPIDRKPWKAKRGEGEECVADMGREEDGSEKRREARRREKREARGRRRDQTMEGRRTRSSGSLDALRRLLFGCVSAAPSSGDSRGWQRKVLFVTGAGLSVASGVPLYRAASVGEEVSSIRRKRRRPSAAEAPSEASRRAPAAAPRSGRSRARERGFREAEGAGKTPREKGADAQSSRDLPAVVWREEGEGARVRRAADGKAEERTAGAHARGMAATEWGTISAFRREKEKWFSAFWYRAHDPRLFRRAFPSPGHFVLAFLLLSRPSSVLLLTQNVDGLQHVALCILREKLASQVSRATLHGERTLCGGDRHSVACEEGEEKEEEGSGAPSKRVSERGEGGGVVSHGRPEGAAKLACGDGIAMKEVKGVAAAASQTDPLSTLPTAFNLSSSPPPFPPRPVPRDVWVSLAPRGGWWSPTALAQGRHENGDRAAEGDAWREDAQNVFELHGSMYGYRCSGVPPTRAPRARTPLSTRHAGRSPEGGRRRETHAGDGSEAEAALHVETGLSPSSATPTAEAPLADSREEENQARQDEVDCIHRFHVALEEAQVVWRLHTPRGGGVTRAKADVGGNESPRDEDGRGALAGEEEGNLRAPGDRRAAGAAEGSRRGEVGPAQAARATPVPFFSSLAVLPAVSADSGGAAPLSLGSPPAREPRPSTLLPLCPTCGSLCVPLCLWFDETLFVAPHRAFETPAAFSRAFFFLAGLHRRHAAQKVVGSDATETRPRSSLPEVSAASPNSAHRSGCCDNAGIERAEGAEDAGQAPPKGSGDAVGGGLADVKGALCGLLGATGGRTAQDRGGASPRASSAPPQLAGDASLLDLDARAPALVFIGTSFSTASTDWPALLHAEALDARRLFGAQLLRLHERLEEAAAADGGEAEAGVADRGREGASERQGGAAAGSLPPPAVCGGGRQRVANKRVRHRGGDGDAGEGEGDEGEVFCINSGSCLEAAYETTEKQREFLRTRYAELFRAVLESQGGGAANRKGRKAKRPREDDEHIIAEARTKSEDAEEGRPMQEAVKKDGTKTEARSRAAVESRGTTSCEAEVDALGQEDGGRRDENEEPRIAYYHRSVKNEPENGLFLTSVASARGVMPFSSSADASSTSPFSSFSASQALEATGEDGGANGAEMQRNACARERDLSRETAAQRGRLASSASSALLPPLSSSSLSSSCPSADHSRQPQPSFAALSSASISRPSSLGAGESSLPSPGASAASLPLAFAAAGGLEGAVFEVVSLARMRRVVGDASDVLLSVCPPELRQWLVEVHAGTKEEFLRVVGEGRRVAAAKAEIGERKAPIAAADTSPEKRARAGEVNRRDATGRQAETWICE</sequence>
<feature type="region of interest" description="Disordered" evidence="1">
    <location>
        <begin position="815"/>
        <end position="836"/>
    </location>
</feature>
<feature type="region of interest" description="Disordered" evidence="1">
    <location>
        <begin position="1162"/>
        <end position="1214"/>
    </location>
</feature>
<feature type="compositionally biased region" description="Low complexity" evidence="1">
    <location>
        <begin position="153"/>
        <end position="171"/>
    </location>
</feature>
<dbReference type="GO" id="GO:0070403">
    <property type="term" value="F:NAD+ binding"/>
    <property type="evidence" value="ECO:0007669"/>
    <property type="project" value="TreeGrafter"/>
</dbReference>
<evidence type="ECO:0000313" key="3">
    <source>
        <dbReference type="Proteomes" id="UP000224006"/>
    </source>
</evidence>
<feature type="compositionally biased region" description="Basic and acidic residues" evidence="1">
    <location>
        <begin position="47"/>
        <end position="81"/>
    </location>
</feature>
<dbReference type="EMBL" id="NWUJ01000008">
    <property type="protein sequence ID" value="PFH33395.1"/>
    <property type="molecule type" value="Genomic_DNA"/>
</dbReference>
<reference evidence="2 3" key="1">
    <citation type="submission" date="2017-09" db="EMBL/GenBank/DDBJ databases">
        <title>Genome sequencing of Besnoitia besnoiti strain Bb-Ger1.</title>
        <authorList>
            <person name="Schares G."/>
            <person name="Venepally P."/>
            <person name="Lorenzi H.A."/>
        </authorList>
    </citation>
    <scope>NUCLEOTIDE SEQUENCE [LARGE SCALE GENOMIC DNA]</scope>
    <source>
        <strain evidence="2 3">Bb-Ger1</strain>
    </source>
</reference>
<evidence type="ECO:0000313" key="2">
    <source>
        <dbReference type="EMBL" id="PFH33395.1"/>
    </source>
</evidence>
<proteinExistence type="predicted"/>
<dbReference type="OrthoDB" id="334002at2759"/>
<feature type="region of interest" description="Disordered" evidence="1">
    <location>
        <begin position="341"/>
        <end position="373"/>
    </location>
</feature>
<dbReference type="PANTHER" id="PTHR11085">
    <property type="entry name" value="NAD-DEPENDENT PROTEIN DEACYLASE SIRTUIN-5, MITOCHONDRIAL-RELATED"/>
    <property type="match status" value="1"/>
</dbReference>
<dbReference type="VEuPathDB" id="ToxoDB:BESB_076120"/>
<feature type="compositionally biased region" description="Acidic residues" evidence="1">
    <location>
        <begin position="341"/>
        <end position="350"/>
    </location>
</feature>
<dbReference type="Proteomes" id="UP000224006">
    <property type="component" value="Chromosome VII"/>
</dbReference>
<feature type="region of interest" description="Disordered" evidence="1">
    <location>
        <begin position="1028"/>
        <end position="1087"/>
    </location>
</feature>
<feature type="compositionally biased region" description="Low complexity" evidence="1">
    <location>
        <begin position="895"/>
        <end position="905"/>
    </location>
</feature>
<feature type="compositionally biased region" description="Basic and acidic residues" evidence="1">
    <location>
        <begin position="1078"/>
        <end position="1087"/>
    </location>
</feature>
<feature type="region of interest" description="Disordered" evidence="1">
    <location>
        <begin position="1"/>
        <end position="86"/>
    </location>
</feature>
<dbReference type="InterPro" id="IPR050134">
    <property type="entry name" value="NAD-dep_sirtuin_deacylases"/>
</dbReference>
<feature type="compositionally biased region" description="Basic and acidic residues" evidence="1">
    <location>
        <begin position="906"/>
        <end position="915"/>
    </location>
</feature>
<feature type="region of interest" description="Disordered" evidence="1">
    <location>
        <begin position="581"/>
        <end position="639"/>
    </location>
</feature>